<proteinExistence type="predicted"/>
<gene>
    <name evidence="4" type="ORF">DCAF_LOCUS7563</name>
</gene>
<evidence type="ECO:0000313" key="4">
    <source>
        <dbReference type="EMBL" id="CAK7329804.1"/>
    </source>
</evidence>
<dbReference type="EMBL" id="CAWUPB010000913">
    <property type="protein sequence ID" value="CAK7329804.1"/>
    <property type="molecule type" value="Genomic_DNA"/>
</dbReference>
<comment type="caution">
    <text evidence="4">The sequence shown here is derived from an EMBL/GenBank/DDBJ whole genome shotgun (WGS) entry which is preliminary data.</text>
</comment>
<dbReference type="InterPro" id="IPR008502">
    <property type="entry name" value="Prolamin-like"/>
</dbReference>
<feature type="chain" id="PRO_5043471965" description="Prolamin-like domain-containing protein" evidence="2">
    <location>
        <begin position="26"/>
        <end position="164"/>
    </location>
</feature>
<name>A0AAV1RAJ2_9ROSI</name>
<evidence type="ECO:0000256" key="1">
    <source>
        <dbReference type="ARBA" id="ARBA00022729"/>
    </source>
</evidence>
<evidence type="ECO:0000313" key="5">
    <source>
        <dbReference type="Proteomes" id="UP001314170"/>
    </source>
</evidence>
<sequence length="164" mass="18205">MASLSNFSFLVLLLLGTRLIAIATGGDHVDIAIPPGSSIIEAVVDDYVDIAPVSTEVNEADDDEVEVPVPTPEGSPQDLLLLEGCWERLVPKCRQEAMKAIFEDGNSISRDCCFGLREELGKECHDALVKYAAPRLPVKYNFDYYVKRGQQECDRCEEVTQYSF</sequence>
<keyword evidence="5" id="KW-1185">Reference proteome</keyword>
<dbReference type="PANTHER" id="PTHR31951:SF27">
    <property type="entry name" value="BIFUNCTIONAL INHIBITOR_LIPID-TRANSFER PROTEIN_SEED STORAGE 2S ALBUMIN SUPERFAMILY PROTEIN-RELATED"/>
    <property type="match status" value="1"/>
</dbReference>
<reference evidence="4 5" key="1">
    <citation type="submission" date="2024-01" db="EMBL/GenBank/DDBJ databases">
        <authorList>
            <person name="Waweru B."/>
        </authorList>
    </citation>
    <scope>NUCLEOTIDE SEQUENCE [LARGE SCALE GENOMIC DNA]</scope>
</reference>
<dbReference type="AlphaFoldDB" id="A0AAV1RAJ2"/>
<organism evidence="4 5">
    <name type="scientific">Dovyalis caffra</name>
    <dbReference type="NCBI Taxonomy" id="77055"/>
    <lineage>
        <taxon>Eukaryota</taxon>
        <taxon>Viridiplantae</taxon>
        <taxon>Streptophyta</taxon>
        <taxon>Embryophyta</taxon>
        <taxon>Tracheophyta</taxon>
        <taxon>Spermatophyta</taxon>
        <taxon>Magnoliopsida</taxon>
        <taxon>eudicotyledons</taxon>
        <taxon>Gunneridae</taxon>
        <taxon>Pentapetalae</taxon>
        <taxon>rosids</taxon>
        <taxon>fabids</taxon>
        <taxon>Malpighiales</taxon>
        <taxon>Salicaceae</taxon>
        <taxon>Flacourtieae</taxon>
        <taxon>Dovyalis</taxon>
    </lineage>
</organism>
<feature type="domain" description="Prolamin-like" evidence="3">
    <location>
        <begin position="85"/>
        <end position="146"/>
    </location>
</feature>
<accession>A0AAV1RAJ2</accession>
<keyword evidence="1 2" id="KW-0732">Signal</keyword>
<dbReference type="PANTHER" id="PTHR31951">
    <property type="entry name" value="BIFUNCTIONAL INHIBITOR/LIPID-TRANSFER PROTEIN/SEED STORAGE 2S ALBUMIN SUPERFAMILY PROTEIN-RELATED"/>
    <property type="match status" value="1"/>
</dbReference>
<dbReference type="Pfam" id="PF05617">
    <property type="entry name" value="Prolamin_like"/>
    <property type="match status" value="1"/>
</dbReference>
<feature type="signal peptide" evidence="2">
    <location>
        <begin position="1"/>
        <end position="25"/>
    </location>
</feature>
<evidence type="ECO:0000259" key="3">
    <source>
        <dbReference type="Pfam" id="PF05617"/>
    </source>
</evidence>
<dbReference type="Proteomes" id="UP001314170">
    <property type="component" value="Unassembled WGS sequence"/>
</dbReference>
<evidence type="ECO:0000256" key="2">
    <source>
        <dbReference type="SAM" id="SignalP"/>
    </source>
</evidence>
<protein>
    <recommendedName>
        <fullName evidence="3">Prolamin-like domain-containing protein</fullName>
    </recommendedName>
</protein>